<proteinExistence type="predicted"/>
<dbReference type="AlphaFoldDB" id="A0A811NIY5"/>
<feature type="compositionally biased region" description="Polar residues" evidence="6">
    <location>
        <begin position="490"/>
        <end position="505"/>
    </location>
</feature>
<name>A0A811NIY5_9POAL</name>
<feature type="domain" description="MBD" evidence="7">
    <location>
        <begin position="217"/>
        <end position="290"/>
    </location>
</feature>
<evidence type="ECO:0000256" key="3">
    <source>
        <dbReference type="ARBA" id="ARBA00023125"/>
    </source>
</evidence>
<dbReference type="OrthoDB" id="1893318at2759"/>
<dbReference type="PANTHER" id="PTHR37701:SF17">
    <property type="entry name" value="METHYL BINDING DOMAIN117"/>
    <property type="match status" value="1"/>
</dbReference>
<dbReference type="PANTHER" id="PTHR37701">
    <property type="entry name" value="METHYL-CPG-BINDING DOMAIN-CONTAINING PROTEIN 8"/>
    <property type="match status" value="1"/>
</dbReference>
<evidence type="ECO:0000256" key="6">
    <source>
        <dbReference type="SAM" id="MobiDB-lite"/>
    </source>
</evidence>
<dbReference type="InterPro" id="IPR016177">
    <property type="entry name" value="DNA-bd_dom_sf"/>
</dbReference>
<dbReference type="EMBL" id="CAJGYO010000004">
    <property type="protein sequence ID" value="CAD6224574.1"/>
    <property type="molecule type" value="Genomic_DNA"/>
</dbReference>
<keyword evidence="5" id="KW-0539">Nucleus</keyword>
<protein>
    <recommendedName>
        <fullName evidence="7">MBD domain-containing protein</fullName>
    </recommendedName>
</protein>
<evidence type="ECO:0000256" key="5">
    <source>
        <dbReference type="ARBA" id="ARBA00023242"/>
    </source>
</evidence>
<dbReference type="PROSITE" id="PS50982">
    <property type="entry name" value="MBD"/>
    <property type="match status" value="1"/>
</dbReference>
<dbReference type="GO" id="GO:0005634">
    <property type="term" value="C:nucleus"/>
    <property type="evidence" value="ECO:0007669"/>
    <property type="project" value="UniProtKB-SubCell"/>
</dbReference>
<organism evidence="8 9">
    <name type="scientific">Miscanthus lutarioriparius</name>
    <dbReference type="NCBI Taxonomy" id="422564"/>
    <lineage>
        <taxon>Eukaryota</taxon>
        <taxon>Viridiplantae</taxon>
        <taxon>Streptophyta</taxon>
        <taxon>Embryophyta</taxon>
        <taxon>Tracheophyta</taxon>
        <taxon>Spermatophyta</taxon>
        <taxon>Magnoliopsida</taxon>
        <taxon>Liliopsida</taxon>
        <taxon>Poales</taxon>
        <taxon>Poaceae</taxon>
        <taxon>PACMAD clade</taxon>
        <taxon>Panicoideae</taxon>
        <taxon>Andropogonodae</taxon>
        <taxon>Andropogoneae</taxon>
        <taxon>Saccharinae</taxon>
        <taxon>Miscanthus</taxon>
    </lineage>
</organism>
<dbReference type="SUPFAM" id="SSF54171">
    <property type="entry name" value="DNA-binding domain"/>
    <property type="match status" value="1"/>
</dbReference>
<dbReference type="PROSITE" id="PS00028">
    <property type="entry name" value="ZINC_FINGER_C2H2_1"/>
    <property type="match status" value="1"/>
</dbReference>
<evidence type="ECO:0000256" key="2">
    <source>
        <dbReference type="ARBA" id="ARBA00023015"/>
    </source>
</evidence>
<dbReference type="InterPro" id="IPR001739">
    <property type="entry name" value="Methyl_CpG_DNA-bd"/>
</dbReference>
<evidence type="ECO:0000256" key="4">
    <source>
        <dbReference type="ARBA" id="ARBA00023163"/>
    </source>
</evidence>
<dbReference type="InterPro" id="IPR037472">
    <property type="entry name" value="MBD8"/>
</dbReference>
<evidence type="ECO:0000259" key="7">
    <source>
        <dbReference type="PROSITE" id="PS50982"/>
    </source>
</evidence>
<accession>A0A811NIY5</accession>
<feature type="region of interest" description="Disordered" evidence="6">
    <location>
        <begin position="53"/>
        <end position="98"/>
    </location>
</feature>
<keyword evidence="3" id="KW-0238">DNA-binding</keyword>
<feature type="compositionally biased region" description="Low complexity" evidence="6">
    <location>
        <begin position="77"/>
        <end position="94"/>
    </location>
</feature>
<dbReference type="GO" id="GO:0003677">
    <property type="term" value="F:DNA binding"/>
    <property type="evidence" value="ECO:0007669"/>
    <property type="project" value="UniProtKB-KW"/>
</dbReference>
<feature type="region of interest" description="Disordered" evidence="6">
    <location>
        <begin position="548"/>
        <end position="572"/>
    </location>
</feature>
<keyword evidence="4" id="KW-0804">Transcription</keyword>
<feature type="region of interest" description="Disordered" evidence="6">
    <location>
        <begin position="474"/>
        <end position="514"/>
    </location>
</feature>
<comment type="caution">
    <text evidence="8">The sequence shown here is derived from an EMBL/GenBank/DDBJ whole genome shotgun (WGS) entry which is preliminary data.</text>
</comment>
<reference evidence="8" key="1">
    <citation type="submission" date="2020-10" db="EMBL/GenBank/DDBJ databases">
        <authorList>
            <person name="Han B."/>
            <person name="Lu T."/>
            <person name="Zhao Q."/>
            <person name="Huang X."/>
            <person name="Zhao Y."/>
        </authorList>
    </citation>
    <scope>NUCLEOTIDE SEQUENCE</scope>
</reference>
<comment type="subcellular location">
    <subcellularLocation>
        <location evidence="1">Nucleus</location>
    </subcellularLocation>
</comment>
<evidence type="ECO:0000256" key="1">
    <source>
        <dbReference type="ARBA" id="ARBA00004123"/>
    </source>
</evidence>
<keyword evidence="2" id="KW-0805">Transcription regulation</keyword>
<keyword evidence="9" id="KW-1185">Reference proteome</keyword>
<evidence type="ECO:0000313" key="9">
    <source>
        <dbReference type="Proteomes" id="UP000604825"/>
    </source>
</evidence>
<dbReference type="InterPro" id="IPR013087">
    <property type="entry name" value="Znf_C2H2_type"/>
</dbReference>
<sequence length="1159" mass="126789">MGTEVAAVVDVRSLTQSDLVALAAASPYAVDPRRGRRRDGEFLPPPKIDRAVFNESAGSRKQTFSRRRVATNISHNLTPTTTGAASSLSTPAAPTEEDPENRLIVFHLQRLFALDDPSYPAPPPIPPRPQTLAAPAITAPAPSPPAAAAAAAATDPDRVVLNPKGVAVDLARLAELVDPYGEELRQRTAGLGSESELLGFMNALEGQWGSRRRRRKFVDAGMFADHLPRGWKLLLGLKRKERVAWINCRRYVSPKGHQFATCKEVSSYLMSLIGYQEAKTTAFQINSAGVHGLDVNSVGLHQQTISIEEKQISVPVNSVTLFNPSGDSHQQKLQKDEAPIEVNAKECRKCNLTFHDQSAYMQHQLSFHQRKAKRRRVSKSGELDTNIDGKYEKTQHKTSGEVSGNFGHSVVDVRKKEPSVLPQQEKEPSVLPQQEKNLLCCLNREKNHLCCLNRKRTFYVASTGKRTFYVASTGKEPSALPQQGKEPSELPQQGKESSGDISVNHQDPLKEMNGFPEQEKGLAAGELVPVHHKESLKDITDTGEIIKEHPTREPSSGHPLDTVDNSDDHKTHDEACDSAVASLSVDAERKLSICNSMNVHENVSSKDSELSSADYSQKFNRSDETCDVHKEVSSTVNDPDERKCTDDPTGCINMTQSIQVSESCDLLHGKFVSSPEEHDFNGQLESNPLSVSRDEPDLNSIGMEVDDGNISCNVENPRSFKSDKSAEDKIMDCEMTSLKDSELKNGVRVRDVNLNSCLDSISSPISGGNYETSDTPDDAIRSSIIAQCFGTTSNDDTACKDGNFADQNNTCKGEHFVNQKNDMMYQSNLAMDPIPRAQINVDCFTSSCSMTPEIKDYGNRGEDSAKEALVNSQNMTSNETGFDAEAYNSDIFNGTITESSLAQLNNVIHMKHDFANCYSLSDLNTLTGGGTTTDDIDIHNMRSSFVSSTNRTEPNEHCTLDFDIKGSMLEALEKSDSDLDNQYNDAGPSCDSLPATGTSGTIDDFMAMQTNFGSFTSLVRAVEDVPLSRIMQDQCDLQLGFGGPKQQIYPSFEQQLRMASAGAPPYGGMGRHDSIPVPEPTLMLGYAPQLGNCPPPFQLGWGPSYSKMVDMLQSVCVWCNSPFQHFGTVAEQQADSLGYICPSCKGKFSGHLGINGPSI</sequence>
<gene>
    <name evidence="8" type="ORF">NCGR_LOCUS16842</name>
</gene>
<evidence type="ECO:0000313" key="8">
    <source>
        <dbReference type="EMBL" id="CAD6224574.1"/>
    </source>
</evidence>
<dbReference type="Proteomes" id="UP000604825">
    <property type="component" value="Unassembled WGS sequence"/>
</dbReference>